<organism evidence="2 3">
    <name type="scientific">Stigmatella erecta</name>
    <dbReference type="NCBI Taxonomy" id="83460"/>
    <lineage>
        <taxon>Bacteria</taxon>
        <taxon>Pseudomonadati</taxon>
        <taxon>Myxococcota</taxon>
        <taxon>Myxococcia</taxon>
        <taxon>Myxococcales</taxon>
        <taxon>Cystobacterineae</taxon>
        <taxon>Archangiaceae</taxon>
        <taxon>Stigmatella</taxon>
    </lineage>
</organism>
<keyword evidence="3" id="KW-1185">Reference proteome</keyword>
<evidence type="ECO:0000313" key="3">
    <source>
        <dbReference type="Proteomes" id="UP000199181"/>
    </source>
</evidence>
<dbReference type="Proteomes" id="UP000199181">
    <property type="component" value="Unassembled WGS sequence"/>
</dbReference>
<gene>
    <name evidence="2" type="ORF">SAMN05443639_1364</name>
</gene>
<feature type="compositionally biased region" description="Pro residues" evidence="1">
    <location>
        <begin position="13"/>
        <end position="29"/>
    </location>
</feature>
<protein>
    <submittedName>
        <fullName evidence="2">Uncharacterized protein</fullName>
    </submittedName>
</protein>
<sequence>MQALLACGTGTSPLPPRPAVDPPEIPVPGPEVGSPSVPLPVPPAEAPPVEDAAWEVLPLFDQGVSRSVKASAPRFDASGQLWISEARSDQIGSSLMGVVRWDGTAWRDEDFVSTDGMHSTGFSLARDAQGRMLVGWSEVPYRGSDPVLLWRQGTGLMPRLQTWPDTWPVRATGGTVLSNAQGQTVYVWREPEADGVHRTLRSLRIEEDGYRPFAPPLPLPDVGQEPAAPLRDTQFFALDDEGGLVAAVFGPEEGLHLWRWQGDAWTELPSLPDGAGLETVGFRIAAEAGALVVSRSRADAGKVMLDVFRWKDGSWEALPTGVSMARTMPPSVGVFAAVAVDARQRVWLAYPSQDPTLGDVRVMLWTGAGWQPVGQPLRGYEKPRWAASEVELRVQGAWAALAWSEPTASGAGSIFVAQLRAKP</sequence>
<feature type="region of interest" description="Disordered" evidence="1">
    <location>
        <begin position="1"/>
        <end position="41"/>
    </location>
</feature>
<reference evidence="3" key="1">
    <citation type="submission" date="2016-10" db="EMBL/GenBank/DDBJ databases">
        <authorList>
            <person name="Varghese N."/>
            <person name="Submissions S."/>
        </authorList>
    </citation>
    <scope>NUCLEOTIDE SEQUENCE [LARGE SCALE GENOMIC DNA]</scope>
    <source>
        <strain evidence="3">DSM 16858</strain>
    </source>
</reference>
<evidence type="ECO:0000256" key="1">
    <source>
        <dbReference type="SAM" id="MobiDB-lite"/>
    </source>
</evidence>
<proteinExistence type="predicted"/>
<dbReference type="SUPFAM" id="SSF89372">
    <property type="entry name" value="Fucose-specific lectin"/>
    <property type="match status" value="1"/>
</dbReference>
<dbReference type="AlphaFoldDB" id="A0A1I0LGE2"/>
<accession>A0A1I0LGE2</accession>
<evidence type="ECO:0000313" key="2">
    <source>
        <dbReference type="EMBL" id="SEU39242.1"/>
    </source>
</evidence>
<name>A0A1I0LGE2_9BACT</name>
<dbReference type="EMBL" id="FOIJ01000036">
    <property type="protein sequence ID" value="SEU39242.1"/>
    <property type="molecule type" value="Genomic_DNA"/>
</dbReference>